<evidence type="ECO:0000313" key="2">
    <source>
        <dbReference type="EMBL" id="NNG79671.1"/>
    </source>
</evidence>
<feature type="transmembrane region" description="Helical" evidence="1">
    <location>
        <begin position="338"/>
        <end position="358"/>
    </location>
</feature>
<sequence>MITDGFLFLSLLIAISAVLVYLEKRRGVRVFRFVPGFVFLYLIAALLNTIGVFGESDSITDVGGGVKDALLPAMIMLLLFQCDIRQIIKLGPKLLLTYAASALSILLGFVLTFLVFRGLLDPEAWKGLSALAASWTGGSANMVAVQGILDAPENVFGHVLIVDTIIYSVWLLVMFSSVTVSDRFNAWTKADTSYLDVHSSATAPAATGATASTAATRAPAATDAPAAAGASTAAGAPAATGAEAGETLDLVSLFRVLALGLFASAAATWIGGLLPEIGVVVTSTTWTILIVSVLGLIIGSTRWGKMPGSSEVAQIMLYIIIGVIAADSDFTSLVEAPLYLLAGVMVVLIHLVLMVLYAKATKTELFSIAVASTANIGGVASAPVVASAFNRQLVPVGVLFALIGAFAGTFLGLAVGQVLAAFA</sequence>
<feature type="transmembrane region" description="Helical" evidence="1">
    <location>
        <begin position="155"/>
        <end position="175"/>
    </location>
</feature>
<accession>A0A849AU91</accession>
<reference evidence="2 3" key="1">
    <citation type="submission" date="2020-05" db="EMBL/GenBank/DDBJ databases">
        <title>MicrobeNet Type strains.</title>
        <authorList>
            <person name="Nicholson A.C."/>
        </authorList>
    </citation>
    <scope>NUCLEOTIDE SEQUENCE [LARGE SCALE GENOMIC DNA]</scope>
    <source>
        <strain evidence="2 3">CCUG 46604</strain>
    </source>
</reference>
<keyword evidence="1" id="KW-0812">Transmembrane</keyword>
<feature type="transmembrane region" description="Helical" evidence="1">
    <location>
        <begin position="95"/>
        <end position="116"/>
    </location>
</feature>
<dbReference type="Proteomes" id="UP000549517">
    <property type="component" value="Unassembled WGS sequence"/>
</dbReference>
<organism evidence="2 3">
    <name type="scientific">Brevibacterium luteolum</name>
    <dbReference type="NCBI Taxonomy" id="199591"/>
    <lineage>
        <taxon>Bacteria</taxon>
        <taxon>Bacillati</taxon>
        <taxon>Actinomycetota</taxon>
        <taxon>Actinomycetes</taxon>
        <taxon>Micrococcales</taxon>
        <taxon>Brevibacteriaceae</taxon>
        <taxon>Brevibacterium</taxon>
    </lineage>
</organism>
<dbReference type="Pfam" id="PF05684">
    <property type="entry name" value="DUF819"/>
    <property type="match status" value="2"/>
</dbReference>
<dbReference type="PANTHER" id="PTHR34289:SF8">
    <property type="entry name" value="DUF819 DOMAIN-CONTAINING PROTEIN"/>
    <property type="match status" value="1"/>
</dbReference>
<name>A0A849AU91_9MICO</name>
<dbReference type="PANTHER" id="PTHR34289">
    <property type="entry name" value="PROTEIN, PUTATIVE (DUF819)-RELATED"/>
    <property type="match status" value="1"/>
</dbReference>
<feature type="transmembrane region" description="Helical" evidence="1">
    <location>
        <begin position="34"/>
        <end position="54"/>
    </location>
</feature>
<dbReference type="InterPro" id="IPR008537">
    <property type="entry name" value="DUF819"/>
</dbReference>
<evidence type="ECO:0000256" key="1">
    <source>
        <dbReference type="SAM" id="Phobius"/>
    </source>
</evidence>
<keyword evidence="1" id="KW-0472">Membrane</keyword>
<protein>
    <submittedName>
        <fullName evidence="2">DUF819 family protein</fullName>
    </submittedName>
</protein>
<keyword evidence="1" id="KW-1133">Transmembrane helix</keyword>
<feature type="transmembrane region" description="Helical" evidence="1">
    <location>
        <begin position="365"/>
        <end position="386"/>
    </location>
</feature>
<feature type="transmembrane region" description="Helical" evidence="1">
    <location>
        <begin position="6"/>
        <end position="22"/>
    </location>
</feature>
<feature type="transmembrane region" description="Helical" evidence="1">
    <location>
        <begin position="398"/>
        <end position="422"/>
    </location>
</feature>
<evidence type="ECO:0000313" key="3">
    <source>
        <dbReference type="Proteomes" id="UP000549517"/>
    </source>
</evidence>
<dbReference type="EMBL" id="JABEMC010000005">
    <property type="protein sequence ID" value="NNG79671.1"/>
    <property type="molecule type" value="Genomic_DNA"/>
</dbReference>
<dbReference type="AlphaFoldDB" id="A0A849AU91"/>
<comment type="caution">
    <text evidence="2">The sequence shown here is derived from an EMBL/GenBank/DDBJ whole genome shotgun (WGS) entry which is preliminary data.</text>
</comment>
<proteinExistence type="predicted"/>
<feature type="transmembrane region" description="Helical" evidence="1">
    <location>
        <begin position="253"/>
        <end position="271"/>
    </location>
</feature>
<gene>
    <name evidence="2" type="ORF">HLA91_09835</name>
</gene>
<feature type="transmembrane region" description="Helical" evidence="1">
    <location>
        <begin position="277"/>
        <end position="298"/>
    </location>
</feature>
<feature type="transmembrane region" description="Helical" evidence="1">
    <location>
        <begin position="310"/>
        <end position="326"/>
    </location>
</feature>
<dbReference type="RefSeq" id="WP_170274521.1">
    <property type="nucleotide sequence ID" value="NZ_BAAAKH010000011.1"/>
</dbReference>